<dbReference type="Proteomes" id="UP000002640">
    <property type="component" value="Unassembled WGS sequence"/>
</dbReference>
<evidence type="ECO:0000313" key="3">
    <source>
        <dbReference type="Proteomes" id="UP000002640"/>
    </source>
</evidence>
<feature type="region of interest" description="Disordered" evidence="1">
    <location>
        <begin position="273"/>
        <end position="297"/>
    </location>
</feature>
<dbReference type="GeneID" id="20640111"/>
<accession>G4ZB89</accession>
<reference evidence="2 3" key="1">
    <citation type="journal article" date="2006" name="Science">
        <title>Phytophthora genome sequences uncover evolutionary origins and mechanisms of pathogenesis.</title>
        <authorList>
            <person name="Tyler B.M."/>
            <person name="Tripathy S."/>
            <person name="Zhang X."/>
            <person name="Dehal P."/>
            <person name="Jiang R.H."/>
            <person name="Aerts A."/>
            <person name="Arredondo F.D."/>
            <person name="Baxter L."/>
            <person name="Bensasson D."/>
            <person name="Beynon J.L."/>
            <person name="Chapman J."/>
            <person name="Damasceno C.M."/>
            <person name="Dorrance A.E."/>
            <person name="Dou D."/>
            <person name="Dickerman A.W."/>
            <person name="Dubchak I.L."/>
            <person name="Garbelotto M."/>
            <person name="Gijzen M."/>
            <person name="Gordon S.G."/>
            <person name="Govers F."/>
            <person name="Grunwald N.J."/>
            <person name="Huang W."/>
            <person name="Ivors K.L."/>
            <person name="Jones R.W."/>
            <person name="Kamoun S."/>
            <person name="Krampis K."/>
            <person name="Lamour K.H."/>
            <person name="Lee M.K."/>
            <person name="McDonald W.H."/>
            <person name="Medina M."/>
            <person name="Meijer H.J."/>
            <person name="Nordberg E.K."/>
            <person name="Maclean D.J."/>
            <person name="Ospina-Giraldo M.D."/>
            <person name="Morris P.F."/>
            <person name="Phuntumart V."/>
            <person name="Putnam N.H."/>
            <person name="Rash S."/>
            <person name="Rose J.K."/>
            <person name="Sakihama Y."/>
            <person name="Salamov A.A."/>
            <person name="Savidor A."/>
            <person name="Scheuring C.F."/>
            <person name="Smith B.M."/>
            <person name="Sobral B.W."/>
            <person name="Terry A."/>
            <person name="Torto-Alalibo T.A."/>
            <person name="Win J."/>
            <person name="Xu Z."/>
            <person name="Zhang H."/>
            <person name="Grigoriev I.V."/>
            <person name="Rokhsar D.S."/>
            <person name="Boore J.L."/>
        </authorList>
    </citation>
    <scope>NUCLEOTIDE SEQUENCE [LARGE SCALE GENOMIC DNA]</scope>
    <source>
        <strain evidence="2 3">P6497</strain>
    </source>
</reference>
<evidence type="ECO:0000256" key="1">
    <source>
        <dbReference type="SAM" id="MobiDB-lite"/>
    </source>
</evidence>
<dbReference type="RefSeq" id="XP_009524772.1">
    <property type="nucleotide sequence ID" value="XM_009526477.1"/>
</dbReference>
<dbReference type="KEGG" id="psoj:PHYSODRAFT_285688"/>
<protein>
    <recommendedName>
        <fullName evidence="4">UDENN domain-containing protein</fullName>
    </recommendedName>
</protein>
<name>G4ZB89_PHYSP</name>
<gene>
    <name evidence="2" type="ORF">PHYSODRAFT_285688</name>
</gene>
<keyword evidence="3" id="KW-1185">Reference proteome</keyword>
<dbReference type="InParanoid" id="G4ZB89"/>
<dbReference type="OMA" id="QADSHLF"/>
<evidence type="ECO:0000313" key="2">
    <source>
        <dbReference type="EMBL" id="EGZ22055.1"/>
    </source>
</evidence>
<sequence>MHFYVPFCPVRTCSELRDAGLFSDVNSSPFLLGCEGTITYQKKDSGVDQRFRIRNSVYTTHKVSLHVQPPATATPNEYPPELLQTTAVIIDIDSDDIYVPEKVDIPELPQSLLRFLESMLSEALHSSRITQADSHLFGPSKAPSFIGEMLQQVKDVTPDEPSAEIAPSQLEQPPLSLDGKARLALVWFLEALFGDVVYYFCFFHQNFEVESPTAADTDEFLLFEVDSFLDAHTELGCRDFFRQCFNTELFRKFILAQHMQFSFSADSESLEPSIESGEAALQVDPEIPRDSAPDAFI</sequence>
<evidence type="ECO:0008006" key="4">
    <source>
        <dbReference type="Google" id="ProtNLM"/>
    </source>
</evidence>
<feature type="compositionally biased region" description="Basic and acidic residues" evidence="1">
    <location>
        <begin position="286"/>
        <end position="297"/>
    </location>
</feature>
<dbReference type="EMBL" id="JH159153">
    <property type="protein sequence ID" value="EGZ22055.1"/>
    <property type="molecule type" value="Genomic_DNA"/>
</dbReference>
<dbReference type="AlphaFoldDB" id="G4ZB89"/>
<organism evidence="2 3">
    <name type="scientific">Phytophthora sojae (strain P6497)</name>
    <name type="common">Soybean stem and root rot agent</name>
    <name type="synonym">Phytophthora megasperma f. sp. glycines</name>
    <dbReference type="NCBI Taxonomy" id="1094619"/>
    <lineage>
        <taxon>Eukaryota</taxon>
        <taxon>Sar</taxon>
        <taxon>Stramenopiles</taxon>
        <taxon>Oomycota</taxon>
        <taxon>Peronosporomycetes</taxon>
        <taxon>Peronosporales</taxon>
        <taxon>Peronosporaceae</taxon>
        <taxon>Phytophthora</taxon>
    </lineage>
</organism>
<proteinExistence type="predicted"/>